<evidence type="ECO:0000256" key="1">
    <source>
        <dbReference type="SAM" id="SignalP"/>
    </source>
</evidence>
<feature type="chain" id="PRO_5046445242" evidence="1">
    <location>
        <begin position="24"/>
        <end position="390"/>
    </location>
</feature>
<sequence>MTRRGLALVSAAVLVLSACGSHPAPEAKQTTSRVLGSVPLTNVVDSLRDAAASMNVVTHVSRSGINDWESRPTASVFVPKGAAPQGGFPIVVLGHHITGLSPGCAPSQSATLDGLAPAVEALLRTGYVVAVPDLQGLGPLSADPTPSDKNHPYLDSATAGYNMIDAARATHEAVPQTSAQWVAVGAGEGGQGAWAANELAINYSEDNFKIVGSVSISPMADVDGLADAAWDGILTDDQKVELSRLLAGLHGEYPDVVKLDDFRRGAATQQWDALLGCQPAPSAQQVAAQIPAADLRPASEDALATLRGFLKKITLPQAPAQAPMMVLYGDADPLTPAAWTDRALDAACKFGDTITIQKEPQAQPASEAQLAWIADRFAGKPAPNDCAGRP</sequence>
<keyword evidence="1" id="KW-0732">Signal</keyword>
<dbReference type="InterPro" id="IPR005152">
    <property type="entry name" value="Lipase_secreted"/>
</dbReference>
<dbReference type="Pfam" id="PF03583">
    <property type="entry name" value="LIP"/>
    <property type="match status" value="1"/>
</dbReference>
<dbReference type="PANTHER" id="PTHR34853">
    <property type="match status" value="1"/>
</dbReference>
<evidence type="ECO:0000313" key="3">
    <source>
        <dbReference type="Proteomes" id="UP000825367"/>
    </source>
</evidence>
<proteinExistence type="predicted"/>
<dbReference type="Proteomes" id="UP000825367">
    <property type="component" value="Chromosome"/>
</dbReference>
<dbReference type="PROSITE" id="PS51257">
    <property type="entry name" value="PROKAR_LIPOPROTEIN"/>
    <property type="match status" value="1"/>
</dbReference>
<dbReference type="EMBL" id="CP080333">
    <property type="protein sequence ID" value="QYL17449.1"/>
    <property type="molecule type" value="Genomic_DNA"/>
</dbReference>
<dbReference type="Gene3D" id="3.40.50.1820">
    <property type="entry name" value="alpha/beta hydrolase"/>
    <property type="match status" value="2"/>
</dbReference>
<reference evidence="2 3" key="1">
    <citation type="submission" date="2021-07" db="EMBL/GenBank/DDBJ databases">
        <title>Whole genome sequencing of non-tuberculosis mycobacteria type-strains.</title>
        <authorList>
            <person name="Igarashi Y."/>
            <person name="Osugi A."/>
            <person name="Mitarai S."/>
        </authorList>
    </citation>
    <scope>NUCLEOTIDE SEQUENCE [LARGE SCALE GENOMIC DNA]</scope>
    <source>
        <strain evidence="2 3">JCM 16370</strain>
    </source>
</reference>
<name>A0ABX8VPR2_9MYCO</name>
<dbReference type="InterPro" id="IPR029058">
    <property type="entry name" value="AB_hydrolase_fold"/>
</dbReference>
<gene>
    <name evidence="2" type="ORF">K0O64_02390</name>
</gene>
<dbReference type="PIRSF" id="PIRSF029171">
    <property type="entry name" value="Esterase_LipA"/>
    <property type="match status" value="1"/>
</dbReference>
<organism evidence="2 3">
    <name type="scientific">Mycolicibacterium pallens</name>
    <dbReference type="NCBI Taxonomy" id="370524"/>
    <lineage>
        <taxon>Bacteria</taxon>
        <taxon>Bacillati</taxon>
        <taxon>Actinomycetota</taxon>
        <taxon>Actinomycetes</taxon>
        <taxon>Mycobacteriales</taxon>
        <taxon>Mycobacteriaceae</taxon>
        <taxon>Mycolicibacterium</taxon>
    </lineage>
</organism>
<protein>
    <submittedName>
        <fullName evidence="2">Lipase</fullName>
    </submittedName>
</protein>
<dbReference type="PANTHER" id="PTHR34853:SF1">
    <property type="entry name" value="LIPASE 5"/>
    <property type="match status" value="1"/>
</dbReference>
<dbReference type="RefSeq" id="WP_220045999.1">
    <property type="nucleotide sequence ID" value="NZ_BAAAVX010000004.1"/>
</dbReference>
<dbReference type="SUPFAM" id="SSF53474">
    <property type="entry name" value="alpha/beta-Hydrolases"/>
    <property type="match status" value="1"/>
</dbReference>
<keyword evidence="3" id="KW-1185">Reference proteome</keyword>
<evidence type="ECO:0000313" key="2">
    <source>
        <dbReference type="EMBL" id="QYL17449.1"/>
    </source>
</evidence>
<accession>A0ABX8VPR2</accession>
<feature type="signal peptide" evidence="1">
    <location>
        <begin position="1"/>
        <end position="23"/>
    </location>
</feature>